<accession>A0A917Y3B0</accession>
<keyword evidence="2" id="KW-1185">Reference proteome</keyword>
<gene>
    <name evidence="1" type="ORF">GCM10007971_30070</name>
</gene>
<sequence>MKIKLKRIYDESSKADGVRILVDRLWPRGVSKEKAKLDHWLKEIGPTDELRKSFHHDEMSFKQFKEKYLKELKSGEQKEALDELKKIAADANQVTLLFAAKNEKENQAVILKEKLDG</sequence>
<dbReference type="PANTHER" id="PTHR36849:SF1">
    <property type="entry name" value="CYTOPLASMIC PROTEIN"/>
    <property type="match status" value="1"/>
</dbReference>
<dbReference type="RefSeq" id="WP_188858571.1">
    <property type="nucleotide sequence ID" value="NZ_BMOS01000026.1"/>
</dbReference>
<dbReference type="Pfam" id="PF22752">
    <property type="entry name" value="DUF488-N3i"/>
    <property type="match status" value="1"/>
</dbReference>
<organism evidence="1 2">
    <name type="scientific">Oceanobacillus indicireducens</name>
    <dbReference type="NCBI Taxonomy" id="1004261"/>
    <lineage>
        <taxon>Bacteria</taxon>
        <taxon>Bacillati</taxon>
        <taxon>Bacillota</taxon>
        <taxon>Bacilli</taxon>
        <taxon>Bacillales</taxon>
        <taxon>Bacillaceae</taxon>
        <taxon>Oceanobacillus</taxon>
    </lineage>
</organism>
<dbReference type="EMBL" id="BMOS01000026">
    <property type="protein sequence ID" value="GGN63302.1"/>
    <property type="molecule type" value="Genomic_DNA"/>
</dbReference>
<name>A0A917Y3B0_9BACI</name>
<reference evidence="1" key="2">
    <citation type="submission" date="2020-09" db="EMBL/GenBank/DDBJ databases">
        <authorList>
            <person name="Sun Q."/>
            <person name="Ohkuma M."/>
        </authorList>
    </citation>
    <scope>NUCLEOTIDE SEQUENCE</scope>
    <source>
        <strain evidence="1">JCM 17251</strain>
    </source>
</reference>
<evidence type="ECO:0000313" key="2">
    <source>
        <dbReference type="Proteomes" id="UP000624041"/>
    </source>
</evidence>
<reference evidence="1" key="1">
    <citation type="journal article" date="2014" name="Int. J. Syst. Evol. Microbiol.">
        <title>Complete genome sequence of Corynebacterium casei LMG S-19264T (=DSM 44701T), isolated from a smear-ripened cheese.</title>
        <authorList>
            <consortium name="US DOE Joint Genome Institute (JGI-PGF)"/>
            <person name="Walter F."/>
            <person name="Albersmeier A."/>
            <person name="Kalinowski J."/>
            <person name="Ruckert C."/>
        </authorList>
    </citation>
    <scope>NUCLEOTIDE SEQUENCE</scope>
    <source>
        <strain evidence="1">JCM 17251</strain>
    </source>
</reference>
<evidence type="ECO:0008006" key="3">
    <source>
        <dbReference type="Google" id="ProtNLM"/>
    </source>
</evidence>
<dbReference type="InterPro" id="IPR052552">
    <property type="entry name" value="YeaO-like"/>
</dbReference>
<dbReference type="PANTHER" id="PTHR36849">
    <property type="entry name" value="CYTOPLASMIC PROTEIN-RELATED"/>
    <property type="match status" value="1"/>
</dbReference>
<dbReference type="Proteomes" id="UP000624041">
    <property type="component" value="Unassembled WGS sequence"/>
</dbReference>
<protein>
    <recommendedName>
        <fullName evidence="3">DUF488 domain-containing protein</fullName>
    </recommendedName>
</protein>
<proteinExistence type="predicted"/>
<evidence type="ECO:0000313" key="1">
    <source>
        <dbReference type="EMBL" id="GGN63302.1"/>
    </source>
</evidence>
<dbReference type="AlphaFoldDB" id="A0A917Y3B0"/>
<comment type="caution">
    <text evidence="1">The sequence shown here is derived from an EMBL/GenBank/DDBJ whole genome shotgun (WGS) entry which is preliminary data.</text>
</comment>